<dbReference type="SUPFAM" id="SSF55729">
    <property type="entry name" value="Acyl-CoA N-acyltransferases (Nat)"/>
    <property type="match status" value="1"/>
</dbReference>
<name>A0A6N1VEH5_9HYPH</name>
<dbReference type="PANTHER" id="PTHR21621">
    <property type="entry name" value="RIBOSOMAL PROTEIN S6 MODIFICATION PROTEIN"/>
    <property type="match status" value="1"/>
</dbReference>
<dbReference type="GO" id="GO:0016747">
    <property type="term" value="F:acyltransferase activity, transferring groups other than amino-acyl groups"/>
    <property type="evidence" value="ECO:0007669"/>
    <property type="project" value="InterPro"/>
</dbReference>
<keyword evidence="1" id="KW-0547">Nucleotide-binding</keyword>
<dbReference type="GO" id="GO:0018169">
    <property type="term" value="F:ribosomal S6-glutamic acid ligase activity"/>
    <property type="evidence" value="ECO:0007669"/>
    <property type="project" value="TreeGrafter"/>
</dbReference>
<feature type="domain" description="ATP-grasp" evidence="3">
    <location>
        <begin position="351"/>
        <end position="595"/>
    </location>
</feature>
<accession>A0A6N1VEH5</accession>
<keyword evidence="6" id="KW-1185">Reference proteome</keyword>
<dbReference type="RefSeq" id="WP_175275529.1">
    <property type="nucleotide sequence ID" value="NZ_CP054836.1"/>
</dbReference>
<keyword evidence="1" id="KW-0067">ATP-binding</keyword>
<dbReference type="InterPro" id="IPR011761">
    <property type="entry name" value="ATP-grasp"/>
</dbReference>
<dbReference type="InterPro" id="IPR016181">
    <property type="entry name" value="Acyl_CoA_acyltransferase"/>
</dbReference>
<evidence type="ECO:0000313" key="5">
    <source>
        <dbReference type="EMBL" id="QKV17632.1"/>
    </source>
</evidence>
<dbReference type="Gene3D" id="3.30.470.20">
    <property type="entry name" value="ATP-grasp fold, B domain"/>
    <property type="match status" value="2"/>
</dbReference>
<dbReference type="GO" id="GO:0004363">
    <property type="term" value="F:glutathione synthase activity"/>
    <property type="evidence" value="ECO:0007669"/>
    <property type="project" value="InterPro"/>
</dbReference>
<dbReference type="GO" id="GO:0005524">
    <property type="term" value="F:ATP binding"/>
    <property type="evidence" value="ECO:0007669"/>
    <property type="project" value="UniProtKB-UniRule"/>
</dbReference>
<evidence type="ECO:0000256" key="2">
    <source>
        <dbReference type="SAM" id="MobiDB-lite"/>
    </source>
</evidence>
<proteinExistence type="predicted"/>
<dbReference type="InterPro" id="IPR004218">
    <property type="entry name" value="GSHS_ATP-bd"/>
</dbReference>
<dbReference type="Gene3D" id="3.30.1490.20">
    <property type="entry name" value="ATP-grasp fold, A domain"/>
    <property type="match status" value="1"/>
</dbReference>
<dbReference type="InterPro" id="IPR013815">
    <property type="entry name" value="ATP_grasp_subdomain_1"/>
</dbReference>
<feature type="domain" description="N-acetyltransferase" evidence="4">
    <location>
        <begin position="132"/>
        <end position="282"/>
    </location>
</feature>
<dbReference type="AlphaFoldDB" id="A0A6N1VEH5"/>
<dbReference type="SUPFAM" id="SSF56059">
    <property type="entry name" value="Glutathione synthetase ATP-binding domain-like"/>
    <property type="match status" value="1"/>
</dbReference>
<dbReference type="Pfam" id="PF00583">
    <property type="entry name" value="Acetyltransf_1"/>
    <property type="match status" value="1"/>
</dbReference>
<evidence type="ECO:0000259" key="4">
    <source>
        <dbReference type="PROSITE" id="PS51186"/>
    </source>
</evidence>
<dbReference type="PROSITE" id="PS51186">
    <property type="entry name" value="GNAT"/>
    <property type="match status" value="1"/>
</dbReference>
<evidence type="ECO:0000313" key="6">
    <source>
        <dbReference type="Proteomes" id="UP000509367"/>
    </source>
</evidence>
<gene>
    <name evidence="5" type="primary">ngg</name>
    <name evidence="5" type="ORF">HTY61_03670</name>
</gene>
<dbReference type="KEGG" id="orm:HTY61_03670"/>
<dbReference type="CDD" id="cd04301">
    <property type="entry name" value="NAT_SF"/>
    <property type="match status" value="1"/>
</dbReference>
<dbReference type="PROSITE" id="PS50975">
    <property type="entry name" value="ATP_GRASP"/>
    <property type="match status" value="1"/>
</dbReference>
<dbReference type="GO" id="GO:0005737">
    <property type="term" value="C:cytoplasm"/>
    <property type="evidence" value="ECO:0007669"/>
    <property type="project" value="TreeGrafter"/>
</dbReference>
<evidence type="ECO:0000259" key="3">
    <source>
        <dbReference type="PROSITE" id="PS50975"/>
    </source>
</evidence>
<protein>
    <submittedName>
        <fullName evidence="5">N-acetylglutaminylglutamine synthetase</fullName>
    </submittedName>
</protein>
<feature type="region of interest" description="Disordered" evidence="2">
    <location>
        <begin position="1"/>
        <end position="24"/>
    </location>
</feature>
<dbReference type="GO" id="GO:0046872">
    <property type="term" value="F:metal ion binding"/>
    <property type="evidence" value="ECO:0007669"/>
    <property type="project" value="InterPro"/>
</dbReference>
<dbReference type="EMBL" id="CP054836">
    <property type="protein sequence ID" value="QKV17632.1"/>
    <property type="molecule type" value="Genomic_DNA"/>
</dbReference>
<dbReference type="InterPro" id="IPR000182">
    <property type="entry name" value="GNAT_dom"/>
</dbReference>
<dbReference type="NCBIfam" id="TIGR03103">
    <property type="entry name" value="trio_acet_GNAT"/>
    <property type="match status" value="1"/>
</dbReference>
<dbReference type="Proteomes" id="UP000509367">
    <property type="component" value="Chromosome"/>
</dbReference>
<sequence>MTDKDRDGGKGGTAPRDRQGRDAYAHRLKRMRDQALKPPIAQHGDEQVQMTPEAVLDCGWGRLVFAQTFDESGAMVAALRDEQPDRRDIALYVRNPHVLLANAPQELFLDPSHTYRLDLSQYRASRKAPRGFFIRRLTSQSDAEAINRIYSARSMIPVPPEFFWSKRDARTIIYFVAEDEQTGEVLGTVTGVDHVRAFNDPEGGSSLWCLAVDPAARHPGIGEALVRRLAEYFTTRGSAFLDLSVLHDNEQAIALYEKLGFERVSFFSVKRKNPINETLFTGPDTDQEFNPYARIIVNEARRRGIHVEVVDAEAGFFRLTQGGRSILCRESLSEMTSAVAMSICDDKAVTRRVVSAAGVRVPAQLEDGSGPDEIAEFVKRHGKVVVKPARGEQGRGISVGLSDLDEVREAIKAARAVSDTVLLEEYVEGEDLRLVVINYRVVAAAIRRPPTIVGDGERTVRALIAAQSRRRAAATGGESRIPLDAETERTVREAGCGLDDVLAADTEIAVRKTANLHTGGTIHDVTDIVDPVLVDAAVAAARAIDIPVTGIDLMVKSPRRPDYAFIEANERPGLANHEPQPTAERFIDLLFPLSMPAAVRQTMNRDRV</sequence>
<organism evidence="5 6">
    <name type="scientific">Oricola thermophila</name>
    <dbReference type="NCBI Taxonomy" id="2742145"/>
    <lineage>
        <taxon>Bacteria</taxon>
        <taxon>Pseudomonadati</taxon>
        <taxon>Pseudomonadota</taxon>
        <taxon>Alphaproteobacteria</taxon>
        <taxon>Hyphomicrobiales</taxon>
        <taxon>Ahrensiaceae</taxon>
        <taxon>Oricola</taxon>
    </lineage>
</organism>
<dbReference type="Pfam" id="PF02955">
    <property type="entry name" value="GSH-S_ATP"/>
    <property type="match status" value="1"/>
</dbReference>
<dbReference type="GO" id="GO:0009432">
    <property type="term" value="P:SOS response"/>
    <property type="evidence" value="ECO:0007669"/>
    <property type="project" value="TreeGrafter"/>
</dbReference>
<reference evidence="5 6" key="1">
    <citation type="submission" date="2020-06" db="EMBL/GenBank/DDBJ databases">
        <title>Oricola thermophila sp. nov. isolated from a tidal sediments.</title>
        <authorList>
            <person name="Kwon K.K."/>
            <person name="Yang S.-H."/>
            <person name="Park M.-J."/>
        </authorList>
    </citation>
    <scope>NUCLEOTIDE SEQUENCE [LARGE SCALE GENOMIC DNA]</scope>
    <source>
        <strain evidence="5 6">MEBiC13590</strain>
    </source>
</reference>
<dbReference type="PANTHER" id="PTHR21621:SF0">
    <property type="entry name" value="BETA-CITRYLGLUTAMATE SYNTHASE B-RELATED"/>
    <property type="match status" value="1"/>
</dbReference>
<dbReference type="Gene3D" id="3.40.630.30">
    <property type="match status" value="1"/>
</dbReference>
<dbReference type="InterPro" id="IPR017534">
    <property type="entry name" value="GNAT-acetyltransferase"/>
</dbReference>
<evidence type="ECO:0000256" key="1">
    <source>
        <dbReference type="PROSITE-ProRule" id="PRU00409"/>
    </source>
</evidence>